<organism evidence="3 4">
    <name type="scientific">Ditylenchus destructor</name>
    <dbReference type="NCBI Taxonomy" id="166010"/>
    <lineage>
        <taxon>Eukaryota</taxon>
        <taxon>Metazoa</taxon>
        <taxon>Ecdysozoa</taxon>
        <taxon>Nematoda</taxon>
        <taxon>Chromadorea</taxon>
        <taxon>Rhabditida</taxon>
        <taxon>Tylenchina</taxon>
        <taxon>Tylenchomorpha</taxon>
        <taxon>Sphaerularioidea</taxon>
        <taxon>Anguinidae</taxon>
        <taxon>Anguininae</taxon>
        <taxon>Ditylenchus</taxon>
    </lineage>
</organism>
<evidence type="ECO:0000259" key="2">
    <source>
        <dbReference type="PROSITE" id="PS50222"/>
    </source>
</evidence>
<evidence type="ECO:0000313" key="3">
    <source>
        <dbReference type="EMBL" id="KAI1697831.1"/>
    </source>
</evidence>
<keyword evidence="1" id="KW-0106">Calcium</keyword>
<accession>A0AAD4QV20</accession>
<dbReference type="InterPro" id="IPR002048">
    <property type="entry name" value="EF_hand_dom"/>
</dbReference>
<name>A0AAD4QV20_9BILA</name>
<dbReference type="SUPFAM" id="SSF47473">
    <property type="entry name" value="EF-hand"/>
    <property type="match status" value="1"/>
</dbReference>
<evidence type="ECO:0000313" key="4">
    <source>
        <dbReference type="Proteomes" id="UP001201812"/>
    </source>
</evidence>
<dbReference type="EMBL" id="JAKKPZ010000248">
    <property type="protein sequence ID" value="KAI1697831.1"/>
    <property type="molecule type" value="Genomic_DNA"/>
</dbReference>
<dbReference type="SMART" id="SM00054">
    <property type="entry name" value="EFh"/>
    <property type="match status" value="2"/>
</dbReference>
<proteinExistence type="predicted"/>
<comment type="caution">
    <text evidence="3">The sequence shown here is derived from an EMBL/GenBank/DDBJ whole genome shotgun (WGS) entry which is preliminary data.</text>
</comment>
<dbReference type="AlphaFoldDB" id="A0AAD4QV20"/>
<evidence type="ECO:0000256" key="1">
    <source>
        <dbReference type="ARBA" id="ARBA00022837"/>
    </source>
</evidence>
<protein>
    <submittedName>
        <fullName evidence="3">Calexcitin-1</fullName>
    </submittedName>
</protein>
<reference evidence="3" key="1">
    <citation type="submission" date="2022-01" db="EMBL/GenBank/DDBJ databases">
        <title>Genome Sequence Resource for Two Populations of Ditylenchus destructor, the Migratory Endoparasitic Phytonematode.</title>
        <authorList>
            <person name="Zhang H."/>
            <person name="Lin R."/>
            <person name="Xie B."/>
        </authorList>
    </citation>
    <scope>NUCLEOTIDE SEQUENCE</scope>
    <source>
        <strain evidence="3">BazhouSP</strain>
    </source>
</reference>
<keyword evidence="4" id="KW-1185">Reference proteome</keyword>
<dbReference type="Proteomes" id="UP001201812">
    <property type="component" value="Unassembled WGS sequence"/>
</dbReference>
<feature type="domain" description="EF-hand" evidence="2">
    <location>
        <begin position="139"/>
        <end position="174"/>
    </location>
</feature>
<dbReference type="PROSITE" id="PS50222">
    <property type="entry name" value="EF_HAND_2"/>
    <property type="match status" value="1"/>
</dbReference>
<gene>
    <name evidence="3" type="ORF">DdX_18256</name>
</gene>
<dbReference type="InterPro" id="IPR011992">
    <property type="entry name" value="EF-hand-dom_pair"/>
</dbReference>
<dbReference type="InterPro" id="IPR018247">
    <property type="entry name" value="EF_Hand_1_Ca_BS"/>
</dbReference>
<dbReference type="GO" id="GO:0005509">
    <property type="term" value="F:calcium ion binding"/>
    <property type="evidence" value="ECO:0007669"/>
    <property type="project" value="InterPro"/>
</dbReference>
<dbReference type="PROSITE" id="PS00018">
    <property type="entry name" value="EF_HAND_1"/>
    <property type="match status" value="1"/>
</dbReference>
<dbReference type="Gene3D" id="1.10.238.10">
    <property type="entry name" value="EF-hand"/>
    <property type="match status" value="1"/>
</dbReference>
<sequence>MAQNSTENHVHNNNNNLNVERRASLANLNRRASIQEIQEVFPRCDAFLLKKWEHIFSTFFDRNHSHQMDWDDFYLVVKNTREIYGRDSKQYNYAKESMQALWSGLCKLADSDANELITLDEWIDLLKKVDLKNRTEPRWFIQYQDFMFKLFDVGEDGYVDLQEYIDGMSAYGFGEKEAKEAFELFAIQRPREHAKPLSKIDREFWKIMFLELFFSSDPDIPSNNLFGKLPSN</sequence>